<feature type="compositionally biased region" description="Basic residues" evidence="1">
    <location>
        <begin position="131"/>
        <end position="142"/>
    </location>
</feature>
<feature type="compositionally biased region" description="Polar residues" evidence="1">
    <location>
        <begin position="53"/>
        <end position="67"/>
    </location>
</feature>
<dbReference type="AlphaFoldDB" id="A0A1Y2MD00"/>
<evidence type="ECO:0000313" key="2">
    <source>
        <dbReference type="EMBL" id="OSS53357.1"/>
    </source>
</evidence>
<feature type="compositionally biased region" description="Acidic residues" evidence="1">
    <location>
        <begin position="379"/>
        <end position="396"/>
    </location>
</feature>
<evidence type="ECO:0000313" key="3">
    <source>
        <dbReference type="Proteomes" id="UP000193240"/>
    </source>
</evidence>
<sequence>MGTSESILRDPTAKTQAERKMPKPQSRHSDNPKQHDYSSPGVTAHETRKASKPQPQTRPFSSPSQDASDSHIAAAREKHKMPKPRSRSFKSLMKQHVYSSLKATVRAERKTSKLQSRPFNSVHQHVQTRVNKTKKEKKKNKKEKTTPPRRPSAPGTQPGGRESSPIILESDGEATPHSGFADDGVELKLGDISDLKLRKKTAQLMAIAPGLPVADLYHLLVGKEGRFDVAKENVIRVSQTLFNSTSLPVREKTIPPADSVPEGDEVKVKIDFDDEFFIYDAECPETYLPDLRRPKQHSHPKRGEKGLQKPALKPRKGLVTKKTTNESGEYTGDINRGIRETSHDREFIASDDEVPLDDSDADYSDSDQSAATDTSSSESDIDMAIDDEPEYAESDSTEMVSEMGTDEDENLEIDMQPEYAYNSDILLNLNPG</sequence>
<feature type="region of interest" description="Disordered" evidence="1">
    <location>
        <begin position="288"/>
        <end position="404"/>
    </location>
</feature>
<evidence type="ECO:0000256" key="1">
    <source>
        <dbReference type="SAM" id="MobiDB-lite"/>
    </source>
</evidence>
<feature type="compositionally biased region" description="Acidic residues" evidence="1">
    <location>
        <begin position="349"/>
        <end position="365"/>
    </location>
</feature>
<feature type="compositionally biased region" description="Basic residues" evidence="1">
    <location>
        <begin position="77"/>
        <end position="88"/>
    </location>
</feature>
<name>A0A1Y2MD00_EPING</name>
<feature type="compositionally biased region" description="Basic and acidic residues" evidence="1">
    <location>
        <begin position="7"/>
        <end position="36"/>
    </location>
</feature>
<organism evidence="2 3">
    <name type="scientific">Epicoccum nigrum</name>
    <name type="common">Soil fungus</name>
    <name type="synonym">Epicoccum purpurascens</name>
    <dbReference type="NCBI Taxonomy" id="105696"/>
    <lineage>
        <taxon>Eukaryota</taxon>
        <taxon>Fungi</taxon>
        <taxon>Dikarya</taxon>
        <taxon>Ascomycota</taxon>
        <taxon>Pezizomycotina</taxon>
        <taxon>Dothideomycetes</taxon>
        <taxon>Pleosporomycetidae</taxon>
        <taxon>Pleosporales</taxon>
        <taxon>Pleosporineae</taxon>
        <taxon>Didymellaceae</taxon>
        <taxon>Epicoccum</taxon>
    </lineage>
</organism>
<dbReference type="EMBL" id="KZ107839">
    <property type="protein sequence ID" value="OSS53357.1"/>
    <property type="molecule type" value="Genomic_DNA"/>
</dbReference>
<keyword evidence="3" id="KW-1185">Reference proteome</keyword>
<reference evidence="2 3" key="1">
    <citation type="journal article" date="2017" name="Genome Announc.">
        <title>Genome sequence of the saprophytic ascomycete Epicoccum nigrum ICMP 19927 strain isolated from New Zealand.</title>
        <authorList>
            <person name="Fokin M."/>
            <person name="Fleetwood D."/>
            <person name="Weir B.S."/>
            <person name="Villas-Boas S.G."/>
        </authorList>
    </citation>
    <scope>NUCLEOTIDE SEQUENCE [LARGE SCALE GENOMIC DNA]</scope>
    <source>
        <strain evidence="2 3">ICMP 19927</strain>
    </source>
</reference>
<feature type="compositionally biased region" description="Basic and acidic residues" evidence="1">
    <location>
        <begin position="336"/>
        <end position="348"/>
    </location>
</feature>
<dbReference type="Proteomes" id="UP000193240">
    <property type="component" value="Unassembled WGS sequence"/>
</dbReference>
<protein>
    <submittedName>
        <fullName evidence="2">Uncharacterized protein</fullName>
    </submittedName>
</protein>
<feature type="region of interest" description="Disordered" evidence="1">
    <location>
        <begin position="1"/>
        <end position="183"/>
    </location>
</feature>
<feature type="compositionally biased region" description="Polar residues" evidence="1">
    <location>
        <begin position="113"/>
        <end position="130"/>
    </location>
</feature>
<dbReference type="InParanoid" id="A0A1Y2MD00"/>
<feature type="compositionally biased region" description="Low complexity" evidence="1">
    <location>
        <begin position="366"/>
        <end position="378"/>
    </location>
</feature>
<gene>
    <name evidence="2" type="ORF">B5807_02675</name>
</gene>
<accession>A0A1Y2MD00</accession>
<proteinExistence type="predicted"/>
<dbReference type="STRING" id="105696.A0A1Y2MD00"/>